<dbReference type="AlphaFoldDB" id="A0A0R2BJD5"/>
<dbReference type="SUPFAM" id="SSF56784">
    <property type="entry name" value="HAD-like"/>
    <property type="match status" value="1"/>
</dbReference>
<dbReference type="InterPro" id="IPR036412">
    <property type="entry name" value="HAD-like_sf"/>
</dbReference>
<dbReference type="Gene3D" id="3.40.50.1000">
    <property type="entry name" value="HAD superfamily/HAD-like"/>
    <property type="match status" value="1"/>
</dbReference>
<dbReference type="STRING" id="1423738.FC84_GL001636"/>
<dbReference type="GO" id="GO:0016791">
    <property type="term" value="F:phosphatase activity"/>
    <property type="evidence" value="ECO:0007669"/>
    <property type="project" value="TreeGrafter"/>
</dbReference>
<organism evidence="1 2">
    <name type="scientific">Lapidilactobacillus dextrinicus DSM 20335</name>
    <dbReference type="NCBI Taxonomy" id="1423738"/>
    <lineage>
        <taxon>Bacteria</taxon>
        <taxon>Bacillati</taxon>
        <taxon>Bacillota</taxon>
        <taxon>Bacilli</taxon>
        <taxon>Lactobacillales</taxon>
        <taxon>Lactobacillaceae</taxon>
        <taxon>Lapidilactobacillus</taxon>
    </lineage>
</organism>
<sequence length="258" mass="29006">MQTNYRGAVFFDLDNTLLDEHSQITTEVATAMQQLKQNQFLPVINTGRAPREILDIRQVTGIDTFISLNGSYLEHDHQALYKSQIDTQLITAVVELANQLNDGVSFYTTSEIRTLKSDANVNDAYNLIHTPIPEVDPNFYQDQEILMLLLLNKDHDQAYFDKFPQFTYYRNSPYSIDTVLSGNSKMNGIKQLLQQLELTNVPTYGFGDGPNDLSMLEFVDHPVAMGNGIPEAKAAAEFVTTANTDHGIVNGLKHFNLI</sequence>
<dbReference type="InterPro" id="IPR000150">
    <property type="entry name" value="Cof"/>
</dbReference>
<comment type="caution">
    <text evidence="1">The sequence shown here is derived from an EMBL/GenBank/DDBJ whole genome shotgun (WGS) entry which is preliminary data.</text>
</comment>
<name>A0A0R2BJD5_9LACO</name>
<dbReference type="GO" id="GO:0000287">
    <property type="term" value="F:magnesium ion binding"/>
    <property type="evidence" value="ECO:0007669"/>
    <property type="project" value="TreeGrafter"/>
</dbReference>
<dbReference type="NCBIfam" id="TIGR01484">
    <property type="entry name" value="HAD-SF-IIB"/>
    <property type="match status" value="1"/>
</dbReference>
<dbReference type="Gene3D" id="3.30.1240.10">
    <property type="match status" value="1"/>
</dbReference>
<dbReference type="InterPro" id="IPR023214">
    <property type="entry name" value="HAD_sf"/>
</dbReference>
<dbReference type="InterPro" id="IPR006379">
    <property type="entry name" value="HAD-SF_hydro_IIB"/>
</dbReference>
<dbReference type="GO" id="GO:0005829">
    <property type="term" value="C:cytosol"/>
    <property type="evidence" value="ECO:0007669"/>
    <property type="project" value="TreeGrafter"/>
</dbReference>
<evidence type="ECO:0000313" key="1">
    <source>
        <dbReference type="EMBL" id="KRM79457.1"/>
    </source>
</evidence>
<dbReference type="Proteomes" id="UP000051813">
    <property type="component" value="Unassembled WGS sequence"/>
</dbReference>
<dbReference type="PANTHER" id="PTHR10000:SF25">
    <property type="entry name" value="PHOSPHATASE YKRA-RELATED"/>
    <property type="match status" value="1"/>
</dbReference>
<dbReference type="PATRIC" id="fig|1423738.3.peg.1660"/>
<dbReference type="OrthoDB" id="9810101at2"/>
<dbReference type="RefSeq" id="WP_057755765.1">
    <property type="nucleotide sequence ID" value="NZ_AYYK01000004.1"/>
</dbReference>
<protein>
    <submittedName>
        <fullName evidence="1">Cof-like hydrolase family protein</fullName>
    </submittedName>
</protein>
<dbReference type="Pfam" id="PF08282">
    <property type="entry name" value="Hydrolase_3"/>
    <property type="match status" value="1"/>
</dbReference>
<proteinExistence type="predicted"/>
<dbReference type="PROSITE" id="PS01229">
    <property type="entry name" value="COF_2"/>
    <property type="match status" value="1"/>
</dbReference>
<reference evidence="1 2" key="1">
    <citation type="journal article" date="2015" name="Genome Announc.">
        <title>Expanding the biotechnology potential of lactobacilli through comparative genomics of 213 strains and associated genera.</title>
        <authorList>
            <person name="Sun Z."/>
            <person name="Harris H.M."/>
            <person name="McCann A."/>
            <person name="Guo C."/>
            <person name="Argimon S."/>
            <person name="Zhang W."/>
            <person name="Yang X."/>
            <person name="Jeffery I.B."/>
            <person name="Cooney J.C."/>
            <person name="Kagawa T.F."/>
            <person name="Liu W."/>
            <person name="Song Y."/>
            <person name="Salvetti E."/>
            <person name="Wrobel A."/>
            <person name="Rasinkangas P."/>
            <person name="Parkhill J."/>
            <person name="Rea M.C."/>
            <person name="O'Sullivan O."/>
            <person name="Ritari J."/>
            <person name="Douillard F.P."/>
            <person name="Paul Ross R."/>
            <person name="Yang R."/>
            <person name="Briner A.E."/>
            <person name="Felis G.E."/>
            <person name="de Vos W.M."/>
            <person name="Barrangou R."/>
            <person name="Klaenhammer T.R."/>
            <person name="Caufield P.W."/>
            <person name="Cui Y."/>
            <person name="Zhang H."/>
            <person name="O'Toole P.W."/>
        </authorList>
    </citation>
    <scope>NUCLEOTIDE SEQUENCE [LARGE SCALE GENOMIC DNA]</scope>
    <source>
        <strain evidence="1 2">DSM 20335</strain>
    </source>
</reference>
<gene>
    <name evidence="1" type="ORF">FC84_GL001636</name>
</gene>
<evidence type="ECO:0000313" key="2">
    <source>
        <dbReference type="Proteomes" id="UP000051813"/>
    </source>
</evidence>
<keyword evidence="1" id="KW-0378">Hydrolase</keyword>
<dbReference type="SFLD" id="SFLDG01140">
    <property type="entry name" value="C2.B:_Phosphomannomutase_and_P"/>
    <property type="match status" value="1"/>
</dbReference>
<accession>A0A0R2BJD5</accession>
<dbReference type="EMBL" id="AYYK01000004">
    <property type="protein sequence ID" value="KRM79457.1"/>
    <property type="molecule type" value="Genomic_DNA"/>
</dbReference>
<keyword evidence="2" id="KW-1185">Reference proteome</keyword>
<dbReference type="SFLD" id="SFLDS00003">
    <property type="entry name" value="Haloacid_Dehalogenase"/>
    <property type="match status" value="1"/>
</dbReference>
<dbReference type="NCBIfam" id="TIGR00099">
    <property type="entry name" value="Cof-subfamily"/>
    <property type="match status" value="1"/>
</dbReference>
<dbReference type="PANTHER" id="PTHR10000">
    <property type="entry name" value="PHOSPHOSERINE PHOSPHATASE"/>
    <property type="match status" value="1"/>
</dbReference>